<dbReference type="AlphaFoldDB" id="X1E182"/>
<dbReference type="EMBL" id="BART01035407">
    <property type="protein sequence ID" value="GAH14185.1"/>
    <property type="molecule type" value="Genomic_DNA"/>
</dbReference>
<gene>
    <name evidence="1" type="ORF">S01H4_60157</name>
</gene>
<proteinExistence type="predicted"/>
<feature type="non-terminal residue" evidence="1">
    <location>
        <position position="1"/>
    </location>
</feature>
<name>X1E182_9ZZZZ</name>
<organism evidence="1">
    <name type="scientific">marine sediment metagenome</name>
    <dbReference type="NCBI Taxonomy" id="412755"/>
    <lineage>
        <taxon>unclassified sequences</taxon>
        <taxon>metagenomes</taxon>
        <taxon>ecological metagenomes</taxon>
    </lineage>
</organism>
<evidence type="ECO:0000313" key="1">
    <source>
        <dbReference type="EMBL" id="GAH14185.1"/>
    </source>
</evidence>
<sequence length="40" mass="4724">ICGDKIWYDSLVEDSVELKKYRLYIKRRSCENTSTVEAIV</sequence>
<accession>X1E182</accession>
<comment type="caution">
    <text evidence="1">The sequence shown here is derived from an EMBL/GenBank/DDBJ whole genome shotgun (WGS) entry which is preliminary data.</text>
</comment>
<reference evidence="1" key="1">
    <citation type="journal article" date="2014" name="Front. Microbiol.">
        <title>High frequency of phylogenetically diverse reductive dehalogenase-homologous genes in deep subseafloor sedimentary metagenomes.</title>
        <authorList>
            <person name="Kawai M."/>
            <person name="Futagami T."/>
            <person name="Toyoda A."/>
            <person name="Takaki Y."/>
            <person name="Nishi S."/>
            <person name="Hori S."/>
            <person name="Arai W."/>
            <person name="Tsubouchi T."/>
            <person name="Morono Y."/>
            <person name="Uchiyama I."/>
            <person name="Ito T."/>
            <person name="Fujiyama A."/>
            <person name="Inagaki F."/>
            <person name="Takami H."/>
        </authorList>
    </citation>
    <scope>NUCLEOTIDE SEQUENCE</scope>
    <source>
        <strain evidence="1">Expedition CK06-06</strain>
    </source>
</reference>
<protein>
    <submittedName>
        <fullName evidence="1">Uncharacterized protein</fullName>
    </submittedName>
</protein>